<evidence type="ECO:0000259" key="8">
    <source>
        <dbReference type="Pfam" id="PF07810"/>
    </source>
</evidence>
<protein>
    <recommendedName>
        <fullName evidence="8">TMC domain-containing protein</fullName>
    </recommendedName>
</protein>
<feature type="compositionally biased region" description="Acidic residues" evidence="6">
    <location>
        <begin position="315"/>
        <end position="328"/>
    </location>
</feature>
<comment type="subcellular location">
    <subcellularLocation>
        <location evidence="1">Membrane</location>
        <topology evidence="1">Multi-pass membrane protein</topology>
    </subcellularLocation>
</comment>
<dbReference type="InterPro" id="IPR012496">
    <property type="entry name" value="TMC_dom"/>
</dbReference>
<dbReference type="Pfam" id="PF07810">
    <property type="entry name" value="TMC"/>
    <property type="match status" value="1"/>
</dbReference>
<evidence type="ECO:0000313" key="9">
    <source>
        <dbReference type="EMBL" id="EJW83566.1"/>
    </source>
</evidence>
<dbReference type="AlphaFoldDB" id="J9EM84"/>
<organism evidence="9 10">
    <name type="scientific">Wuchereria bancrofti</name>
    <dbReference type="NCBI Taxonomy" id="6293"/>
    <lineage>
        <taxon>Eukaryota</taxon>
        <taxon>Metazoa</taxon>
        <taxon>Ecdysozoa</taxon>
        <taxon>Nematoda</taxon>
        <taxon>Chromadorea</taxon>
        <taxon>Rhabditida</taxon>
        <taxon>Spirurina</taxon>
        <taxon>Spiruromorpha</taxon>
        <taxon>Filarioidea</taxon>
        <taxon>Onchocercidae</taxon>
        <taxon>Wuchereria</taxon>
    </lineage>
</organism>
<feature type="region of interest" description="Disordered" evidence="6">
    <location>
        <begin position="438"/>
        <end position="465"/>
    </location>
</feature>
<reference evidence="10" key="1">
    <citation type="submission" date="2012-08" db="EMBL/GenBank/DDBJ databases">
        <title>The Genome Sequence of Wuchereria bancrofti.</title>
        <authorList>
            <person name="Nutman T.B."/>
            <person name="Fink D.L."/>
            <person name="Russ C."/>
            <person name="Young S."/>
            <person name="Zeng Q."/>
            <person name="Koehrsen M."/>
            <person name="Alvarado L."/>
            <person name="Berlin A."/>
            <person name="Chapman S.B."/>
            <person name="Chen Z."/>
            <person name="Freedman E."/>
            <person name="Gellesch M."/>
            <person name="Goldberg J."/>
            <person name="Griggs A."/>
            <person name="Gujja S."/>
            <person name="Heilman E.R."/>
            <person name="Heiman D."/>
            <person name="Hepburn T."/>
            <person name="Howarth C."/>
            <person name="Jen D."/>
            <person name="Larson L."/>
            <person name="Lewis B."/>
            <person name="Mehta T."/>
            <person name="Park D."/>
            <person name="Pearson M."/>
            <person name="Roberts A."/>
            <person name="Saif S."/>
            <person name="Shea T."/>
            <person name="Shenoy N."/>
            <person name="Sisk P."/>
            <person name="Stolte C."/>
            <person name="Sykes S."/>
            <person name="Walk T."/>
            <person name="White J."/>
            <person name="Yandava C."/>
            <person name="Haas B."/>
            <person name="Henn M.R."/>
            <person name="Nusbaum C."/>
            <person name="Birren B."/>
        </authorList>
    </citation>
    <scope>NUCLEOTIDE SEQUENCE [LARGE SCALE GENOMIC DNA]</scope>
    <source>
        <strain evidence="10">NA</strain>
    </source>
</reference>
<dbReference type="Proteomes" id="UP000004810">
    <property type="component" value="Unassembled WGS sequence"/>
</dbReference>
<feature type="region of interest" description="Disordered" evidence="6">
    <location>
        <begin position="278"/>
        <end position="344"/>
    </location>
</feature>
<feature type="compositionally biased region" description="Basic residues" evidence="6">
    <location>
        <begin position="508"/>
        <end position="520"/>
    </location>
</feature>
<evidence type="ECO:0000256" key="1">
    <source>
        <dbReference type="ARBA" id="ARBA00004141"/>
    </source>
</evidence>
<keyword evidence="5 7" id="KW-0472">Membrane</keyword>
<dbReference type="InterPro" id="IPR038900">
    <property type="entry name" value="TMC"/>
</dbReference>
<evidence type="ECO:0000256" key="4">
    <source>
        <dbReference type="ARBA" id="ARBA00022989"/>
    </source>
</evidence>
<evidence type="ECO:0000256" key="3">
    <source>
        <dbReference type="ARBA" id="ARBA00022692"/>
    </source>
</evidence>
<evidence type="ECO:0000256" key="6">
    <source>
        <dbReference type="SAM" id="MobiDB-lite"/>
    </source>
</evidence>
<feature type="region of interest" description="Disordered" evidence="6">
    <location>
        <begin position="498"/>
        <end position="520"/>
    </location>
</feature>
<name>J9EM84_WUCBA</name>
<feature type="transmembrane region" description="Helical" evidence="7">
    <location>
        <begin position="50"/>
        <end position="71"/>
    </location>
</feature>
<dbReference type="PANTHER" id="PTHR23302:SF40">
    <property type="entry name" value="TRANSMEMBRANE CHANNEL-LIKE PROTEIN"/>
    <property type="match status" value="1"/>
</dbReference>
<gene>
    <name evidence="9" type="ORF">WUBG_05524</name>
</gene>
<dbReference type="PANTHER" id="PTHR23302">
    <property type="entry name" value="TRANSMEMBRANE CHANNEL-RELATED"/>
    <property type="match status" value="1"/>
</dbReference>
<evidence type="ECO:0000256" key="2">
    <source>
        <dbReference type="ARBA" id="ARBA00006510"/>
    </source>
</evidence>
<feature type="domain" description="TMC" evidence="8">
    <location>
        <begin position="1"/>
        <end position="45"/>
    </location>
</feature>
<proteinExistence type="inferred from homology"/>
<dbReference type="GO" id="GO:0008381">
    <property type="term" value="F:mechanosensitive monoatomic ion channel activity"/>
    <property type="evidence" value="ECO:0007669"/>
    <property type="project" value="TreeGrafter"/>
</dbReference>
<feature type="transmembrane region" description="Helical" evidence="7">
    <location>
        <begin position="107"/>
        <end position="132"/>
    </location>
</feature>
<feature type="compositionally biased region" description="Low complexity" evidence="6">
    <location>
        <begin position="443"/>
        <end position="458"/>
    </location>
</feature>
<evidence type="ECO:0000256" key="5">
    <source>
        <dbReference type="ARBA" id="ARBA00023136"/>
    </source>
</evidence>
<evidence type="ECO:0000313" key="10">
    <source>
        <dbReference type="Proteomes" id="UP000004810"/>
    </source>
</evidence>
<evidence type="ECO:0000256" key="7">
    <source>
        <dbReference type="SAM" id="Phobius"/>
    </source>
</evidence>
<keyword evidence="4 7" id="KW-1133">Transmembrane helix</keyword>
<comment type="similarity">
    <text evidence="2">Belongs to the TMC family.</text>
</comment>
<sequence>MVWLGLFFAPLLPALNNLKLIVLMYIRGWACMTCNVPAREIFRASRSSNFYLMVLLLWLLLCTLPVGYVIASKKPSSTCGPFAGYARFYYVLTQMLEGRLDRKVINWLRYIASPGVVIPVLLLLMLIIYFLVSLVRGLRKTNNDLQQQLIHERTEEKKKIFELAGTAQRKVSQKRQKKKQMVTYLPLVEQKRREPWRYYNGQEYDSSLCVTDEISAITTPNSGQSVSPKHLKIGQLLPKPTIQHESVEILEPMQQQITYYFFSFKSRVTFFQTKKNMNEESGNESEIESKELFPPSNGNTTDWFQHIGDNKDNGDDYGDNDNNDDESSEVQSYNVESDVVEEATSEEVRNLMRRLTKSMRGSAVSLVISPKNDSSGTVINPITVLFPTLSIRRGDSRSALSHYHLSNLSPYDKFSNSSSFGNLHWLADSLLFNKPSQHESKMSKAMQSSSAQSYGSSMHHQSSGASEIHIPTSQLHFAPTISKDENITKQTIFNAKPQTSEIVDTQTKKPKISHSTNRLR</sequence>
<accession>J9EM84</accession>
<keyword evidence="3 7" id="KW-0812">Transmembrane</keyword>
<comment type="caution">
    <text evidence="9">The sequence shown here is derived from an EMBL/GenBank/DDBJ whole genome shotgun (WGS) entry which is preliminary data.</text>
</comment>
<dbReference type="GO" id="GO:0005886">
    <property type="term" value="C:plasma membrane"/>
    <property type="evidence" value="ECO:0007669"/>
    <property type="project" value="InterPro"/>
</dbReference>
<dbReference type="EMBL" id="ADBV01002123">
    <property type="protein sequence ID" value="EJW83566.1"/>
    <property type="molecule type" value="Genomic_DNA"/>
</dbReference>